<dbReference type="EMBL" id="BAABGA010000018">
    <property type="protein sequence ID" value="GAA4449270.1"/>
    <property type="molecule type" value="Genomic_DNA"/>
</dbReference>
<dbReference type="GO" id="GO:0016829">
    <property type="term" value="F:lyase activity"/>
    <property type="evidence" value="ECO:0007669"/>
    <property type="project" value="UniProtKB-KW"/>
</dbReference>
<organism evidence="1 2">
    <name type="scientific">Novipirellula rosea</name>
    <dbReference type="NCBI Taxonomy" id="1031540"/>
    <lineage>
        <taxon>Bacteria</taxon>
        <taxon>Pseudomonadati</taxon>
        <taxon>Planctomycetota</taxon>
        <taxon>Planctomycetia</taxon>
        <taxon>Pirellulales</taxon>
        <taxon>Pirellulaceae</taxon>
        <taxon>Novipirellula</taxon>
    </lineage>
</organism>
<proteinExistence type="predicted"/>
<evidence type="ECO:0000313" key="2">
    <source>
        <dbReference type="Proteomes" id="UP001500840"/>
    </source>
</evidence>
<dbReference type="Gene3D" id="1.50.10.20">
    <property type="match status" value="1"/>
</dbReference>
<dbReference type="Pfam" id="PF09492">
    <property type="entry name" value="Pec_lyase"/>
    <property type="match status" value="1"/>
</dbReference>
<keyword evidence="2" id="KW-1185">Reference proteome</keyword>
<sequence length="505" mass="56664">MNRAFNLAILRWGGLAMLVVALQSFSPAQSLPSRDQVKRSLYQATQLMRQRIADHGGYAWVSSVDGRYSHGEGVAGANRVWVQPPGTPAVGLAFLAAYRATGDAIHLDAAKAVGDALIQGQLQSGGWGYSIEFDPALRARLPYRVLLNRSGDSLSGAFTTASTPYPGGWEVWRNRQFKTNMTLIDDDTTPCAIRFLCDLDQTLGFKDATVHEAAEYALRSTSMAQYPGGAWGHNYDRFSAQPPSIDHYPVLAASYPESWSRTWAKTYEGCYMLNDRITQNMVETMLFAASVYDDQQYRSSAMTGGDFLLRAQMPEPQPAWAQQYDRHMHPVWDRQFEPPAISGRESQDALRTLLVLYRETGEQRYLKPLPRAIEYLRTCLRSDGRLARYYELKTNRPIYFSKDYQFTYDDRSMPDHYGFVVDSHLDEIERDYQALASGKPLAAQNKVSGEQAVAVIQSQSSSGGWLEQGFVRDEQGKKVTPKEGVVSSATMIANIELLSQYLEQN</sequence>
<name>A0ABP8MGY5_9BACT</name>
<dbReference type="InterPro" id="IPR012669">
    <property type="entry name" value="Pectate_lyase"/>
</dbReference>
<reference evidence="2" key="1">
    <citation type="journal article" date="2019" name="Int. J. Syst. Evol. Microbiol.">
        <title>The Global Catalogue of Microorganisms (GCM) 10K type strain sequencing project: providing services to taxonomists for standard genome sequencing and annotation.</title>
        <authorList>
            <consortium name="The Broad Institute Genomics Platform"/>
            <consortium name="The Broad Institute Genome Sequencing Center for Infectious Disease"/>
            <person name="Wu L."/>
            <person name="Ma J."/>
        </authorList>
    </citation>
    <scope>NUCLEOTIDE SEQUENCE [LARGE SCALE GENOMIC DNA]</scope>
    <source>
        <strain evidence="2">JCM 17759</strain>
    </source>
</reference>
<keyword evidence="1" id="KW-0456">Lyase</keyword>
<dbReference type="Proteomes" id="UP001500840">
    <property type="component" value="Unassembled WGS sequence"/>
</dbReference>
<accession>A0ABP8MGY5</accession>
<dbReference type="SUPFAM" id="SSF81853">
    <property type="entry name" value="Family 10 polysaccharide lyase"/>
    <property type="match status" value="1"/>
</dbReference>
<comment type="caution">
    <text evidence="1">The sequence shown here is derived from an EMBL/GenBank/DDBJ whole genome shotgun (WGS) entry which is preliminary data.</text>
</comment>
<evidence type="ECO:0000313" key="1">
    <source>
        <dbReference type="EMBL" id="GAA4449270.1"/>
    </source>
</evidence>
<protein>
    <submittedName>
        <fullName evidence="1">Pectate lyase</fullName>
    </submittedName>
</protein>
<gene>
    <name evidence="1" type="ORF">GCM10023156_13530</name>
</gene>
<dbReference type="RefSeq" id="WP_345320592.1">
    <property type="nucleotide sequence ID" value="NZ_BAABGA010000018.1"/>
</dbReference>